<feature type="transmembrane region" description="Helical" evidence="2">
    <location>
        <begin position="898"/>
        <end position="918"/>
    </location>
</feature>
<feature type="transmembrane region" description="Helical" evidence="2">
    <location>
        <begin position="1012"/>
        <end position="1035"/>
    </location>
</feature>
<evidence type="ECO:0000313" key="4">
    <source>
        <dbReference type="EMBL" id="EFC39597.1"/>
    </source>
</evidence>
<keyword evidence="3" id="KW-0732">Signal</keyword>
<reference evidence="4 5" key="1">
    <citation type="journal article" date="2010" name="Cell">
        <title>The genome of Naegleria gruberi illuminates early eukaryotic versatility.</title>
        <authorList>
            <person name="Fritz-Laylin L.K."/>
            <person name="Prochnik S.E."/>
            <person name="Ginger M.L."/>
            <person name="Dacks J.B."/>
            <person name="Carpenter M.L."/>
            <person name="Field M.C."/>
            <person name="Kuo A."/>
            <person name="Paredez A."/>
            <person name="Chapman J."/>
            <person name="Pham J."/>
            <person name="Shu S."/>
            <person name="Neupane R."/>
            <person name="Cipriano M."/>
            <person name="Mancuso J."/>
            <person name="Tu H."/>
            <person name="Salamov A."/>
            <person name="Lindquist E."/>
            <person name="Shapiro H."/>
            <person name="Lucas S."/>
            <person name="Grigoriev I.V."/>
            <person name="Cande W.Z."/>
            <person name="Fulton C."/>
            <person name="Rokhsar D.S."/>
            <person name="Dawson S.C."/>
        </authorList>
    </citation>
    <scope>NUCLEOTIDE SEQUENCE [LARGE SCALE GENOMIC DNA]</scope>
    <source>
        <strain evidence="4 5">NEG-M</strain>
    </source>
</reference>
<feature type="chain" id="PRO_5003037914" evidence="3">
    <location>
        <begin position="25"/>
        <end position="1038"/>
    </location>
</feature>
<keyword evidence="2" id="KW-0472">Membrane</keyword>
<protein>
    <submittedName>
        <fullName evidence="4">Predicted protein</fullName>
    </submittedName>
</protein>
<feature type="transmembrane region" description="Helical" evidence="2">
    <location>
        <begin position="983"/>
        <end position="1006"/>
    </location>
</feature>
<keyword evidence="2" id="KW-1133">Transmembrane helix</keyword>
<name>D2VUB6_NAEGR</name>
<evidence type="ECO:0000256" key="2">
    <source>
        <dbReference type="SAM" id="Phobius"/>
    </source>
</evidence>
<dbReference type="OrthoDB" id="10393644at2759"/>
<keyword evidence="2" id="KW-0812">Transmembrane</keyword>
<evidence type="ECO:0000256" key="1">
    <source>
        <dbReference type="SAM" id="MobiDB-lite"/>
    </source>
</evidence>
<dbReference type="VEuPathDB" id="AmoebaDB:NAEGRDRAFT_52312"/>
<dbReference type="Proteomes" id="UP000006671">
    <property type="component" value="Unassembled WGS sequence"/>
</dbReference>
<evidence type="ECO:0000313" key="5">
    <source>
        <dbReference type="Proteomes" id="UP000006671"/>
    </source>
</evidence>
<gene>
    <name evidence="4" type="ORF">NAEGRDRAFT_52312</name>
</gene>
<keyword evidence="5" id="KW-1185">Reference proteome</keyword>
<proteinExistence type="predicted"/>
<dbReference type="InParanoid" id="D2VUB6"/>
<evidence type="ECO:0000256" key="3">
    <source>
        <dbReference type="SAM" id="SignalP"/>
    </source>
</evidence>
<feature type="transmembrane region" description="Helical" evidence="2">
    <location>
        <begin position="930"/>
        <end position="950"/>
    </location>
</feature>
<feature type="signal peptide" evidence="3">
    <location>
        <begin position="1"/>
        <end position="24"/>
    </location>
</feature>
<feature type="compositionally biased region" description="Low complexity" evidence="1">
    <location>
        <begin position="438"/>
        <end position="447"/>
    </location>
</feature>
<organism evidence="5">
    <name type="scientific">Naegleria gruberi</name>
    <name type="common">Amoeba</name>
    <dbReference type="NCBI Taxonomy" id="5762"/>
    <lineage>
        <taxon>Eukaryota</taxon>
        <taxon>Discoba</taxon>
        <taxon>Heterolobosea</taxon>
        <taxon>Tetramitia</taxon>
        <taxon>Eutetramitia</taxon>
        <taxon>Vahlkampfiidae</taxon>
        <taxon>Naegleria</taxon>
    </lineage>
</organism>
<feature type="region of interest" description="Disordered" evidence="1">
    <location>
        <begin position="424"/>
        <end position="450"/>
    </location>
</feature>
<dbReference type="KEGG" id="ngr:NAEGRDRAFT_52312"/>
<feature type="transmembrane region" description="Helical" evidence="2">
    <location>
        <begin position="373"/>
        <end position="393"/>
    </location>
</feature>
<accession>D2VUB6</accession>
<dbReference type="AlphaFoldDB" id="D2VUB6"/>
<dbReference type="GeneID" id="8857676"/>
<dbReference type="EMBL" id="GG738898">
    <property type="protein sequence ID" value="EFC39597.1"/>
    <property type="molecule type" value="Genomic_DNA"/>
</dbReference>
<sequence length="1038" mass="116450">MVKLVSIATCCLITLFFYQAVVNCQQYVSKTVYYTSENCTGVEYATFYVASPSVCTYTTPADKCATLHQADNTTIYFKYECAAEVPTVALSNTFNAYLWKNTTGMCVGKPNSVQITPINKCVQNFGSSFYVFIGSTEMTYYSDSQCTKKMYSLSFELNKCLTGYFMQIIGGSLPQPSPTPNPPTPVLQQYERLMFYNGSVQGGSSCLNGVSGQVYRPSVNNSCESVNCQGGSNGIYQRKDCTTSIPTDPATGTFHITTYSDQSLCTLQKSLLKLEVYPIDSCSPYSPQENNSTTVFPQIYIKSDGCKTLRKFNDSSCSQLLAQFDLSANLNICGYGGVKYTCKSNTGGGGGGGGNNGGITGGNSTRANSSSTFHLNSFFSLALILFATMLGMLSSLTKQFLANELGNCKELKKKMSSSSTTRIVIGDDFGGDNDTKNNKNGSSSSDESTSELHDLAQILRLMLIAENENAFRDVNVETLEQMIMMNDERDLIASFEMVSGMRPSSRVNVQQIKEEYKKSKKIPSSSTLNNSDSIIIVDDEEKSKTDNLVVVENQHPIADDSIEIIMEDSGVRIPEPPVLEVEQIPIAVQMKLRVLKLKLNDAELLKEYSDHQLAQVLAEHENNVQSSADYIMQQYVKKTVQSTLSDSDSEDTGKYSQFTKDVLRKRLKMGGFTEYENATDETLSILLDVGGGDVECALQNIRGTNSGTPNVIHTARYISDPNLPWDKNPTKPITEEGKEALQKEGRSVFEYLGRKDVLVSSSVNQYFNKVSGSDYFWTTKQEKGKAGLIDNYEMERYNTFTKNQTHYGNWKLWRLDNLFYTKIKQPPYVTTEKEVTEESPIIELEDGRPPFKQKYAKYRKQKLIRERVDIIEKKIRDSKFNERQNVGYEFGEHVYRSWIGFLVVLAISAIIGLILVPLSMDEFIPNDIGTYYWLISWLSLGVITIPYFYIMLFHHSHRFDFYPIWSKRQLNGEERMDHGGEMFILFSSTWTWLPYIFLVAGLKYAVYAEQPILSYIAIPGYVLAMMSFFCSAPTLGST</sequence>
<dbReference type="RefSeq" id="XP_002672341.1">
    <property type="nucleotide sequence ID" value="XM_002672295.1"/>
</dbReference>